<dbReference type="RefSeq" id="WP_068616566.1">
    <property type="nucleotide sequence ID" value="NZ_CP016268.1"/>
</dbReference>
<protein>
    <submittedName>
        <fullName evidence="1">Uncharacterized protein</fullName>
    </submittedName>
</protein>
<dbReference type="EMBL" id="CP016268">
    <property type="protein sequence ID" value="ANO51853.1"/>
    <property type="molecule type" value="Genomic_DNA"/>
</dbReference>
<proteinExistence type="predicted"/>
<gene>
    <name evidence="1" type="ORF">BA177_12160</name>
</gene>
<name>A0A193LHB4_9GAMM</name>
<evidence type="ECO:0000313" key="2">
    <source>
        <dbReference type="Proteomes" id="UP000092695"/>
    </source>
</evidence>
<dbReference type="Proteomes" id="UP000092695">
    <property type="component" value="Chromosome"/>
</dbReference>
<sequence>MNKRWLPDPVTAYQTSGLDRDALAEQQAQLLSRCWDDNASFDANLALISYWLAESEHEPVPCQ</sequence>
<evidence type="ECO:0000313" key="1">
    <source>
        <dbReference type="EMBL" id="ANO51853.1"/>
    </source>
</evidence>
<reference evidence="1 2" key="1">
    <citation type="submission" date="2016-06" db="EMBL/GenBank/DDBJ databases">
        <title>Complete genome sequence of a deep-branching marine Gamma Proteobacterium Woeseia oceani type strain XK5.</title>
        <authorList>
            <person name="Mu D."/>
            <person name="Du Z."/>
        </authorList>
    </citation>
    <scope>NUCLEOTIDE SEQUENCE [LARGE SCALE GENOMIC DNA]</scope>
    <source>
        <strain evidence="1 2">XK5</strain>
    </source>
</reference>
<organism evidence="1 2">
    <name type="scientific">Woeseia oceani</name>
    <dbReference type="NCBI Taxonomy" id="1548547"/>
    <lineage>
        <taxon>Bacteria</taxon>
        <taxon>Pseudomonadati</taxon>
        <taxon>Pseudomonadota</taxon>
        <taxon>Gammaproteobacteria</taxon>
        <taxon>Woeseiales</taxon>
        <taxon>Woeseiaceae</taxon>
        <taxon>Woeseia</taxon>
    </lineage>
</organism>
<dbReference type="KEGG" id="woc:BA177_12160"/>
<accession>A0A193LHB4</accession>
<dbReference type="STRING" id="1548547.BA177_12160"/>
<dbReference type="AlphaFoldDB" id="A0A193LHB4"/>
<keyword evidence="2" id="KW-1185">Reference proteome</keyword>